<dbReference type="CDD" id="cd22160">
    <property type="entry name" value="F-box_AtFBL13-like"/>
    <property type="match status" value="1"/>
</dbReference>
<accession>A0A2Z6LKN4</accession>
<dbReference type="Gene3D" id="3.80.10.10">
    <property type="entry name" value="Ribonuclease Inhibitor"/>
    <property type="match status" value="1"/>
</dbReference>
<dbReference type="PANTHER" id="PTHR31293:SF16">
    <property type="entry name" value="RNI-LIKE SUPERFAMILY PROTEIN"/>
    <property type="match status" value="1"/>
</dbReference>
<name>A0A2Z6LKN4_TRISU</name>
<feature type="domain" description="F-box" evidence="1">
    <location>
        <begin position="13"/>
        <end position="66"/>
    </location>
</feature>
<dbReference type="Proteomes" id="UP000242715">
    <property type="component" value="Unassembled WGS sequence"/>
</dbReference>
<evidence type="ECO:0000313" key="3">
    <source>
        <dbReference type="Proteomes" id="UP000242715"/>
    </source>
</evidence>
<evidence type="ECO:0000259" key="1">
    <source>
        <dbReference type="PROSITE" id="PS50181"/>
    </source>
</evidence>
<proteinExistence type="predicted"/>
<evidence type="ECO:0000313" key="2">
    <source>
        <dbReference type="EMBL" id="GAU18372.1"/>
    </source>
</evidence>
<dbReference type="OrthoDB" id="1427045at2759"/>
<dbReference type="Pfam" id="PF24758">
    <property type="entry name" value="LRR_At5g56370"/>
    <property type="match status" value="1"/>
</dbReference>
<dbReference type="InterPro" id="IPR001810">
    <property type="entry name" value="F-box_dom"/>
</dbReference>
<dbReference type="EMBL" id="DF973182">
    <property type="protein sequence ID" value="GAU18372.1"/>
    <property type="molecule type" value="Genomic_DNA"/>
</dbReference>
<gene>
    <name evidence="2" type="ORF">TSUD_202610</name>
</gene>
<dbReference type="Pfam" id="PF00646">
    <property type="entry name" value="F-box"/>
    <property type="match status" value="1"/>
</dbReference>
<sequence length="237" mass="27408">MNKSSSLRSISTANRIDNLPDAILCHILSFLPTKQAATTNVLSKRWKSVWLYVPALDFDDENFKDFPSCRKFIKSTFTLRDKHDSIRSFSFKCGRHSRFTQKQYDAYLKKAMQYAVENLTFNMAKKVKHSKLPDRIFSFKMLQVLKLTNMEPGHFDQLDFPHLKTLHLNSISFISHEDIVKFLLGCPILENLQSQVYPYGIIENLNALPNLVKVRVIGLNTPMALICKTKILHIEEV</sequence>
<dbReference type="SUPFAM" id="SSF81383">
    <property type="entry name" value="F-box domain"/>
    <property type="match status" value="1"/>
</dbReference>
<reference evidence="3" key="1">
    <citation type="journal article" date="2017" name="Front. Plant Sci.">
        <title>Climate Clever Clovers: New Paradigm to Reduce the Environmental Footprint of Ruminants by Breeding Low Methanogenic Forages Utilizing Haplotype Variation.</title>
        <authorList>
            <person name="Kaur P."/>
            <person name="Appels R."/>
            <person name="Bayer P.E."/>
            <person name="Keeble-Gagnere G."/>
            <person name="Wang J."/>
            <person name="Hirakawa H."/>
            <person name="Shirasawa K."/>
            <person name="Vercoe P."/>
            <person name="Stefanova K."/>
            <person name="Durmic Z."/>
            <person name="Nichols P."/>
            <person name="Revell C."/>
            <person name="Isobe S.N."/>
            <person name="Edwards D."/>
            <person name="Erskine W."/>
        </authorList>
    </citation>
    <scope>NUCLEOTIDE SEQUENCE [LARGE SCALE GENOMIC DNA]</scope>
    <source>
        <strain evidence="3">cv. Daliak</strain>
    </source>
</reference>
<organism evidence="2 3">
    <name type="scientific">Trifolium subterraneum</name>
    <name type="common">Subterranean clover</name>
    <dbReference type="NCBI Taxonomy" id="3900"/>
    <lineage>
        <taxon>Eukaryota</taxon>
        <taxon>Viridiplantae</taxon>
        <taxon>Streptophyta</taxon>
        <taxon>Embryophyta</taxon>
        <taxon>Tracheophyta</taxon>
        <taxon>Spermatophyta</taxon>
        <taxon>Magnoliopsida</taxon>
        <taxon>eudicotyledons</taxon>
        <taxon>Gunneridae</taxon>
        <taxon>Pentapetalae</taxon>
        <taxon>rosids</taxon>
        <taxon>fabids</taxon>
        <taxon>Fabales</taxon>
        <taxon>Fabaceae</taxon>
        <taxon>Papilionoideae</taxon>
        <taxon>50 kb inversion clade</taxon>
        <taxon>NPAAA clade</taxon>
        <taxon>Hologalegina</taxon>
        <taxon>IRL clade</taxon>
        <taxon>Trifolieae</taxon>
        <taxon>Trifolium</taxon>
    </lineage>
</organism>
<dbReference type="InterPro" id="IPR036047">
    <property type="entry name" value="F-box-like_dom_sf"/>
</dbReference>
<protein>
    <recommendedName>
        <fullName evidence="1">F-box domain-containing protein</fullName>
    </recommendedName>
</protein>
<dbReference type="SUPFAM" id="SSF52047">
    <property type="entry name" value="RNI-like"/>
    <property type="match status" value="1"/>
</dbReference>
<dbReference type="PROSITE" id="PS50181">
    <property type="entry name" value="FBOX"/>
    <property type="match status" value="1"/>
</dbReference>
<dbReference type="InterPro" id="IPR032675">
    <property type="entry name" value="LRR_dom_sf"/>
</dbReference>
<dbReference type="PANTHER" id="PTHR31293">
    <property type="entry name" value="RNI-LIKE SUPERFAMILY PROTEIN"/>
    <property type="match status" value="1"/>
</dbReference>
<dbReference type="AlphaFoldDB" id="A0A2Z6LKN4"/>
<dbReference type="InterPro" id="IPR053781">
    <property type="entry name" value="F-box_AtFBL13-like"/>
</dbReference>
<keyword evidence="3" id="KW-1185">Reference proteome</keyword>
<dbReference type="InterPro" id="IPR055411">
    <property type="entry name" value="LRR_FXL15/At3g58940/PEG3-like"/>
</dbReference>
<dbReference type="InterPro" id="IPR055294">
    <property type="entry name" value="FBL60-like"/>
</dbReference>